<dbReference type="PRINTS" id="PR00598">
    <property type="entry name" value="HTHMARR"/>
</dbReference>
<gene>
    <name evidence="2" type="ORF">FLO80_09140</name>
</gene>
<protein>
    <submittedName>
        <fullName evidence="2">MarR family transcriptional regulator</fullName>
    </submittedName>
</protein>
<dbReference type="InterPro" id="IPR036390">
    <property type="entry name" value="WH_DNA-bd_sf"/>
</dbReference>
<comment type="caution">
    <text evidence="2">The sequence shown here is derived from an EMBL/GenBank/DDBJ whole genome shotgun (WGS) entry which is preliminary data.</text>
</comment>
<dbReference type="Pfam" id="PF01047">
    <property type="entry name" value="MarR"/>
    <property type="match status" value="1"/>
</dbReference>
<dbReference type="InterPro" id="IPR039422">
    <property type="entry name" value="MarR/SlyA-like"/>
</dbReference>
<dbReference type="PANTHER" id="PTHR33164">
    <property type="entry name" value="TRANSCRIPTIONAL REGULATOR, MARR FAMILY"/>
    <property type="match status" value="1"/>
</dbReference>
<evidence type="ECO:0000259" key="1">
    <source>
        <dbReference type="PROSITE" id="PS50995"/>
    </source>
</evidence>
<sequence>MPIPRSASNILRSEGRAVAREGYRLEDQVGYLMRLANQRHAAIFQAHTLEGLTAMQFAALVRIGEQGRVSQNRLGRLAAMDVATIKGVADRLRQKGLTETVPDPEDKRRMLISLSPEGEALLARMTEVGRVVTEKTLAPLNSQEREVFLSLLRRMT</sequence>
<keyword evidence="3" id="KW-1185">Reference proteome</keyword>
<dbReference type="Proteomes" id="UP000325291">
    <property type="component" value="Unassembled WGS sequence"/>
</dbReference>
<proteinExistence type="predicted"/>
<dbReference type="Gene3D" id="1.10.10.10">
    <property type="entry name" value="Winged helix-like DNA-binding domain superfamily/Winged helix DNA-binding domain"/>
    <property type="match status" value="1"/>
</dbReference>
<accession>A0A5A9ZH45</accession>
<organism evidence="2 3">
    <name type="scientific">Aquicoccus porphyridii</name>
    <dbReference type="NCBI Taxonomy" id="1852029"/>
    <lineage>
        <taxon>Bacteria</taxon>
        <taxon>Pseudomonadati</taxon>
        <taxon>Pseudomonadota</taxon>
        <taxon>Alphaproteobacteria</taxon>
        <taxon>Rhodobacterales</taxon>
        <taxon>Paracoccaceae</taxon>
        <taxon>Aquicoccus</taxon>
    </lineage>
</organism>
<dbReference type="PANTHER" id="PTHR33164:SF95">
    <property type="entry name" value="TRANSCRIPTIONAL REGULATOR"/>
    <property type="match status" value="1"/>
</dbReference>
<name>A0A5A9ZH45_9RHOB</name>
<dbReference type="SUPFAM" id="SSF46785">
    <property type="entry name" value="Winged helix' DNA-binding domain"/>
    <property type="match status" value="1"/>
</dbReference>
<dbReference type="AlphaFoldDB" id="A0A5A9ZH45"/>
<feature type="domain" description="HTH marR-type" evidence="1">
    <location>
        <begin position="26"/>
        <end position="156"/>
    </location>
</feature>
<dbReference type="GO" id="GO:0003700">
    <property type="term" value="F:DNA-binding transcription factor activity"/>
    <property type="evidence" value="ECO:0007669"/>
    <property type="project" value="InterPro"/>
</dbReference>
<dbReference type="InterPro" id="IPR000835">
    <property type="entry name" value="HTH_MarR-typ"/>
</dbReference>
<dbReference type="PROSITE" id="PS50995">
    <property type="entry name" value="HTH_MARR_2"/>
    <property type="match status" value="1"/>
</dbReference>
<evidence type="ECO:0000313" key="3">
    <source>
        <dbReference type="Proteomes" id="UP000325291"/>
    </source>
</evidence>
<dbReference type="InterPro" id="IPR036388">
    <property type="entry name" value="WH-like_DNA-bd_sf"/>
</dbReference>
<dbReference type="EMBL" id="VINQ01000005">
    <property type="protein sequence ID" value="KAA0916272.1"/>
    <property type="molecule type" value="Genomic_DNA"/>
</dbReference>
<evidence type="ECO:0000313" key="2">
    <source>
        <dbReference type="EMBL" id="KAA0916272.1"/>
    </source>
</evidence>
<dbReference type="SMART" id="SM00347">
    <property type="entry name" value="HTH_MARR"/>
    <property type="match status" value="1"/>
</dbReference>
<reference evidence="2 3" key="1">
    <citation type="submission" date="2019-07" db="EMBL/GenBank/DDBJ databases">
        <title>Aquicoccus porphyridii gen. nov., sp. nov., isolated from a small marine red alga, Porphyridium marinum.</title>
        <authorList>
            <person name="Liu L."/>
        </authorList>
    </citation>
    <scope>NUCLEOTIDE SEQUENCE [LARGE SCALE GENOMIC DNA]</scope>
    <source>
        <strain evidence="2 3">L1 8-17</strain>
    </source>
</reference>
<dbReference type="GO" id="GO:0006950">
    <property type="term" value="P:response to stress"/>
    <property type="evidence" value="ECO:0007669"/>
    <property type="project" value="TreeGrafter"/>
</dbReference>